<keyword evidence="14" id="KW-1185">Reference proteome</keyword>
<reference evidence="13 14" key="1">
    <citation type="submission" date="2019-02" db="EMBL/GenBank/DDBJ databases">
        <title>Deep-cultivation of Planctomycetes and their phenomic and genomic characterization uncovers novel biology.</title>
        <authorList>
            <person name="Wiegand S."/>
            <person name="Jogler M."/>
            <person name="Boedeker C."/>
            <person name="Pinto D."/>
            <person name="Vollmers J."/>
            <person name="Rivas-Marin E."/>
            <person name="Kohn T."/>
            <person name="Peeters S.H."/>
            <person name="Heuer A."/>
            <person name="Rast P."/>
            <person name="Oberbeckmann S."/>
            <person name="Bunk B."/>
            <person name="Jeske O."/>
            <person name="Meyerdierks A."/>
            <person name="Storesund J.E."/>
            <person name="Kallscheuer N."/>
            <person name="Luecker S."/>
            <person name="Lage O.M."/>
            <person name="Pohl T."/>
            <person name="Merkel B.J."/>
            <person name="Hornburger P."/>
            <person name="Mueller R.-W."/>
            <person name="Bruemmer F."/>
            <person name="Labrenz M."/>
            <person name="Spormann A.M."/>
            <person name="Op den Camp H."/>
            <person name="Overmann J."/>
            <person name="Amann R."/>
            <person name="Jetten M.S.M."/>
            <person name="Mascher T."/>
            <person name="Medema M.H."/>
            <person name="Devos D.P."/>
            <person name="Kaster A.-K."/>
            <person name="Ovreas L."/>
            <person name="Rohde M."/>
            <person name="Galperin M.Y."/>
            <person name="Jogler C."/>
        </authorList>
    </citation>
    <scope>NUCLEOTIDE SEQUENCE [LARGE SCALE GENOMIC DNA]</scope>
    <source>
        <strain evidence="13 14">EC9</strain>
    </source>
</reference>
<gene>
    <name evidence="13" type="primary">rsmE</name>
    <name evidence="13" type="ORF">EC9_02010</name>
</gene>
<dbReference type="NCBIfam" id="TIGR00046">
    <property type="entry name" value="RsmE family RNA methyltransferase"/>
    <property type="match status" value="1"/>
</dbReference>
<dbReference type="GO" id="GO:0070042">
    <property type="term" value="F:rRNA (uridine-N3-)-methyltransferase activity"/>
    <property type="evidence" value="ECO:0007669"/>
    <property type="project" value="TreeGrafter"/>
</dbReference>
<evidence type="ECO:0000256" key="4">
    <source>
        <dbReference type="ARBA" id="ARBA00022552"/>
    </source>
</evidence>
<protein>
    <recommendedName>
        <fullName evidence="10">Ribosomal RNA small subunit methyltransferase E</fullName>
        <ecNumber evidence="10">2.1.1.193</ecNumber>
    </recommendedName>
</protein>
<keyword evidence="4 10" id="KW-0698">rRNA processing</keyword>
<evidence type="ECO:0000256" key="5">
    <source>
        <dbReference type="ARBA" id="ARBA00022603"/>
    </source>
</evidence>
<evidence type="ECO:0000256" key="2">
    <source>
        <dbReference type="ARBA" id="ARBA00005528"/>
    </source>
</evidence>
<keyword evidence="7 10" id="KW-0949">S-adenosyl-L-methionine</keyword>
<evidence type="ECO:0000259" key="11">
    <source>
        <dbReference type="Pfam" id="PF04452"/>
    </source>
</evidence>
<evidence type="ECO:0000313" key="13">
    <source>
        <dbReference type="EMBL" id="QDS86043.1"/>
    </source>
</evidence>
<evidence type="ECO:0000256" key="7">
    <source>
        <dbReference type="ARBA" id="ARBA00022691"/>
    </source>
</evidence>
<dbReference type="InterPro" id="IPR046886">
    <property type="entry name" value="RsmE_MTase_dom"/>
</dbReference>
<dbReference type="KEGG" id="ruv:EC9_02010"/>
<keyword evidence="5 10" id="KW-0489">Methyltransferase</keyword>
<sequence>MSQRYLVPDLIGHSSVALTDDEAHHAAGVMRVKPGATLTLFDGQNNEALATVESVSRKRVECRINQIGEVDRESPRMLLIAVALPKGDRARSVIEKTVELGAHGFVPIVCRRSVAKPSDGQRKRLERYVIDASKQCGRNRLMQIAPAIAWPEFVTSEASALFDGSTIDPPADVQRIVADPTGVSADPSGQHPVMFAVGPEGGFDPEEIRSALDAGWSTISLGPRILRVETAVGALLSIAQ</sequence>
<dbReference type="EMBL" id="CP036261">
    <property type="protein sequence ID" value="QDS86043.1"/>
    <property type="molecule type" value="Genomic_DNA"/>
</dbReference>
<organism evidence="13 14">
    <name type="scientific">Rosistilla ulvae</name>
    <dbReference type="NCBI Taxonomy" id="1930277"/>
    <lineage>
        <taxon>Bacteria</taxon>
        <taxon>Pseudomonadati</taxon>
        <taxon>Planctomycetota</taxon>
        <taxon>Planctomycetia</taxon>
        <taxon>Pirellulales</taxon>
        <taxon>Pirellulaceae</taxon>
        <taxon>Rosistilla</taxon>
    </lineage>
</organism>
<dbReference type="InterPro" id="IPR046887">
    <property type="entry name" value="RsmE_PUA-like"/>
</dbReference>
<dbReference type="Pfam" id="PF20260">
    <property type="entry name" value="PUA_4"/>
    <property type="match status" value="1"/>
</dbReference>
<comment type="subcellular location">
    <subcellularLocation>
        <location evidence="1 10">Cytoplasm</location>
    </subcellularLocation>
</comment>
<dbReference type="InterPro" id="IPR029026">
    <property type="entry name" value="tRNA_m1G_MTases_N"/>
</dbReference>
<dbReference type="PANTHER" id="PTHR30027">
    <property type="entry name" value="RIBOSOMAL RNA SMALL SUBUNIT METHYLTRANSFERASE E"/>
    <property type="match status" value="1"/>
</dbReference>
<dbReference type="GO" id="GO:0005737">
    <property type="term" value="C:cytoplasm"/>
    <property type="evidence" value="ECO:0007669"/>
    <property type="project" value="UniProtKB-SubCell"/>
</dbReference>
<feature type="domain" description="Ribosomal RNA small subunit methyltransferase E PUA-like" evidence="12">
    <location>
        <begin position="18"/>
        <end position="64"/>
    </location>
</feature>
<dbReference type="SUPFAM" id="SSF75217">
    <property type="entry name" value="alpha/beta knot"/>
    <property type="match status" value="1"/>
</dbReference>
<comment type="similarity">
    <text evidence="2 10">Belongs to the RNA methyltransferase RsmE family.</text>
</comment>
<comment type="function">
    <text evidence="8 10">Specifically methylates the N3 position of the uracil ring of uridine 1498 (m3U1498) in 16S rRNA. Acts on the fully assembled 30S ribosomal subunit.</text>
</comment>
<dbReference type="InterPro" id="IPR006700">
    <property type="entry name" value="RsmE"/>
</dbReference>
<dbReference type="Gene3D" id="3.40.1280.10">
    <property type="match status" value="1"/>
</dbReference>
<accession>A0A517LTT2</accession>
<comment type="catalytic activity">
    <reaction evidence="9 10">
        <text>uridine(1498) in 16S rRNA + S-adenosyl-L-methionine = N(3)-methyluridine(1498) in 16S rRNA + S-adenosyl-L-homocysteine + H(+)</text>
        <dbReference type="Rhea" id="RHEA:42920"/>
        <dbReference type="Rhea" id="RHEA-COMP:10283"/>
        <dbReference type="Rhea" id="RHEA-COMP:10284"/>
        <dbReference type="ChEBI" id="CHEBI:15378"/>
        <dbReference type="ChEBI" id="CHEBI:57856"/>
        <dbReference type="ChEBI" id="CHEBI:59789"/>
        <dbReference type="ChEBI" id="CHEBI:65315"/>
        <dbReference type="ChEBI" id="CHEBI:74502"/>
        <dbReference type="EC" id="2.1.1.193"/>
    </reaction>
</comment>
<dbReference type="RefSeq" id="WP_218934494.1">
    <property type="nucleotide sequence ID" value="NZ_CP036261.1"/>
</dbReference>
<evidence type="ECO:0000256" key="9">
    <source>
        <dbReference type="ARBA" id="ARBA00047944"/>
    </source>
</evidence>
<evidence type="ECO:0000256" key="3">
    <source>
        <dbReference type="ARBA" id="ARBA00022490"/>
    </source>
</evidence>
<dbReference type="PIRSF" id="PIRSF015601">
    <property type="entry name" value="MTase_slr0722"/>
    <property type="match status" value="1"/>
</dbReference>
<dbReference type="AlphaFoldDB" id="A0A517LTT2"/>
<dbReference type="EC" id="2.1.1.193" evidence="10"/>
<evidence type="ECO:0000313" key="14">
    <source>
        <dbReference type="Proteomes" id="UP000319557"/>
    </source>
</evidence>
<evidence type="ECO:0000256" key="8">
    <source>
        <dbReference type="ARBA" id="ARBA00025699"/>
    </source>
</evidence>
<evidence type="ECO:0000259" key="12">
    <source>
        <dbReference type="Pfam" id="PF20260"/>
    </source>
</evidence>
<dbReference type="GO" id="GO:0070475">
    <property type="term" value="P:rRNA base methylation"/>
    <property type="evidence" value="ECO:0007669"/>
    <property type="project" value="TreeGrafter"/>
</dbReference>
<keyword evidence="6 10" id="KW-0808">Transferase</keyword>
<evidence type="ECO:0000256" key="1">
    <source>
        <dbReference type="ARBA" id="ARBA00004496"/>
    </source>
</evidence>
<dbReference type="InterPro" id="IPR015947">
    <property type="entry name" value="PUA-like_sf"/>
</dbReference>
<feature type="domain" description="Ribosomal RNA small subunit methyltransferase E methyltransferase" evidence="11">
    <location>
        <begin position="73"/>
        <end position="240"/>
    </location>
</feature>
<dbReference type="SUPFAM" id="SSF88697">
    <property type="entry name" value="PUA domain-like"/>
    <property type="match status" value="1"/>
</dbReference>
<dbReference type="Proteomes" id="UP000319557">
    <property type="component" value="Chromosome"/>
</dbReference>
<evidence type="ECO:0000256" key="6">
    <source>
        <dbReference type="ARBA" id="ARBA00022679"/>
    </source>
</evidence>
<dbReference type="CDD" id="cd18084">
    <property type="entry name" value="RsmE-like"/>
    <property type="match status" value="1"/>
</dbReference>
<keyword evidence="3 10" id="KW-0963">Cytoplasm</keyword>
<dbReference type="InterPro" id="IPR029028">
    <property type="entry name" value="Alpha/beta_knot_MTases"/>
</dbReference>
<name>A0A517LTT2_9BACT</name>
<evidence type="ECO:0000256" key="10">
    <source>
        <dbReference type="PIRNR" id="PIRNR015601"/>
    </source>
</evidence>
<dbReference type="Pfam" id="PF04452">
    <property type="entry name" value="Methyltrans_RNA"/>
    <property type="match status" value="1"/>
</dbReference>
<dbReference type="PANTHER" id="PTHR30027:SF3">
    <property type="entry name" value="16S RRNA (URACIL(1498)-N(3))-METHYLTRANSFERASE"/>
    <property type="match status" value="1"/>
</dbReference>
<proteinExistence type="inferred from homology"/>